<dbReference type="RefSeq" id="WP_158869591.1">
    <property type="nucleotide sequence ID" value="NZ_CP046401.1"/>
</dbReference>
<protein>
    <submittedName>
        <fullName evidence="1">Uncharacterized protein</fullName>
    </submittedName>
</protein>
<dbReference type="AlphaFoldDB" id="A0A6I6JZ53"/>
<keyword evidence="2" id="KW-1185">Reference proteome</keyword>
<dbReference type="EMBL" id="CP046401">
    <property type="protein sequence ID" value="QGY46458.1"/>
    <property type="molecule type" value="Genomic_DNA"/>
</dbReference>
<name>A0A6I6JZ53_9BACT</name>
<dbReference type="Proteomes" id="UP000428260">
    <property type="component" value="Chromosome"/>
</dbReference>
<dbReference type="KEGG" id="mcos:GM418_23175"/>
<gene>
    <name evidence="1" type="ORF">GM418_23175</name>
</gene>
<accession>A0A6I6JZ53</accession>
<organism evidence="1 2">
    <name type="scientific">Maribellus comscasis</name>
    <dbReference type="NCBI Taxonomy" id="2681766"/>
    <lineage>
        <taxon>Bacteria</taxon>
        <taxon>Pseudomonadati</taxon>
        <taxon>Bacteroidota</taxon>
        <taxon>Bacteroidia</taxon>
        <taxon>Marinilabiliales</taxon>
        <taxon>Prolixibacteraceae</taxon>
        <taxon>Maribellus</taxon>
    </lineage>
</organism>
<sequence length="135" mass="15138">MTPVRRLPAKAAVVHYHNRPYYYQGGVFYIARSGSYVRVIPPVGIRVAVLPAGYARLVVGSLVFFYVSEFFYAEDVFFGEYIVAEPPVGAIVSKIPKEVAEVEIDGKTYYEYNGILYKPVKVEGKAYEVVGQVED</sequence>
<dbReference type="Pfam" id="PF20125">
    <property type="entry name" value="DUF6515"/>
    <property type="match status" value="1"/>
</dbReference>
<proteinExistence type="predicted"/>
<evidence type="ECO:0000313" key="2">
    <source>
        <dbReference type="Proteomes" id="UP000428260"/>
    </source>
</evidence>
<dbReference type="InterPro" id="IPR045398">
    <property type="entry name" value="DUF6515"/>
</dbReference>
<reference evidence="1 2" key="1">
    <citation type="submission" date="2019-11" db="EMBL/GenBank/DDBJ databases">
        <authorList>
            <person name="Zheng R.K."/>
            <person name="Sun C.M."/>
        </authorList>
    </citation>
    <scope>NUCLEOTIDE SEQUENCE [LARGE SCALE GENOMIC DNA]</scope>
    <source>
        <strain evidence="1 2">WC007</strain>
    </source>
</reference>
<evidence type="ECO:0000313" key="1">
    <source>
        <dbReference type="EMBL" id="QGY46458.1"/>
    </source>
</evidence>